<comment type="similarity">
    <text evidence="1">Belongs to the peptidase C48 family.</text>
</comment>
<keyword evidence="2" id="KW-0645">Protease</keyword>
<sequence length="157" mass="17682">MTDSKRQRVTVGDEMILAKAIKPILQANQRSEQEQTTPSGIWRRELGICKFLLLSFIASTGRNLYILQISSTLQCPKQKNDTDCGVFTCLFAKHLSLSRGNHSGLTRNGEPRDEMVSDLLNLASALRAENDLPKVFRLFGDSLLAEAYWQSAIHWKT</sequence>
<dbReference type="Gene3D" id="1.10.418.20">
    <property type="match status" value="1"/>
</dbReference>
<dbReference type="InterPro" id="IPR003653">
    <property type="entry name" value="Peptidase_C48_C"/>
</dbReference>
<organism evidence="5 6">
    <name type="scientific">Pocillopora damicornis</name>
    <name type="common">Cauliflower coral</name>
    <name type="synonym">Millepora damicornis</name>
    <dbReference type="NCBI Taxonomy" id="46731"/>
    <lineage>
        <taxon>Eukaryota</taxon>
        <taxon>Metazoa</taxon>
        <taxon>Cnidaria</taxon>
        <taxon>Anthozoa</taxon>
        <taxon>Hexacorallia</taxon>
        <taxon>Scleractinia</taxon>
        <taxon>Astrocoeniina</taxon>
        <taxon>Pocilloporidae</taxon>
        <taxon>Pocillopora</taxon>
    </lineage>
</organism>
<accession>A0A3M6UUR8</accession>
<reference evidence="5 6" key="1">
    <citation type="journal article" date="2018" name="Sci. Rep.">
        <title>Comparative analysis of the Pocillopora damicornis genome highlights role of immune system in coral evolution.</title>
        <authorList>
            <person name="Cunning R."/>
            <person name="Bay R.A."/>
            <person name="Gillette P."/>
            <person name="Baker A.C."/>
            <person name="Traylor-Knowles N."/>
        </authorList>
    </citation>
    <scope>NUCLEOTIDE SEQUENCE [LARGE SCALE GENOMIC DNA]</scope>
    <source>
        <strain evidence="5">RSMAS</strain>
        <tissue evidence="5">Whole animal</tissue>
    </source>
</reference>
<evidence type="ECO:0000256" key="2">
    <source>
        <dbReference type="ARBA" id="ARBA00022670"/>
    </source>
</evidence>
<dbReference type="Pfam" id="PF02902">
    <property type="entry name" value="Peptidase_C48"/>
    <property type="match status" value="1"/>
</dbReference>
<dbReference type="InterPro" id="IPR038765">
    <property type="entry name" value="Papain-like_cys_pep_sf"/>
</dbReference>
<protein>
    <recommendedName>
        <fullName evidence="4">Ubiquitin-like protease family profile domain-containing protein</fullName>
    </recommendedName>
</protein>
<keyword evidence="3" id="KW-0378">Hydrolase</keyword>
<feature type="domain" description="Ubiquitin-like protease family profile" evidence="4">
    <location>
        <begin position="68"/>
        <end position="98"/>
    </location>
</feature>
<comment type="caution">
    <text evidence="5">The sequence shown here is derived from an EMBL/GenBank/DDBJ whole genome shotgun (WGS) entry which is preliminary data.</text>
</comment>
<evidence type="ECO:0000256" key="1">
    <source>
        <dbReference type="ARBA" id="ARBA00005234"/>
    </source>
</evidence>
<dbReference type="AlphaFoldDB" id="A0A3M6UUR8"/>
<evidence type="ECO:0000313" key="6">
    <source>
        <dbReference type="Proteomes" id="UP000275408"/>
    </source>
</evidence>
<evidence type="ECO:0000313" key="5">
    <source>
        <dbReference type="EMBL" id="RMX57329.1"/>
    </source>
</evidence>
<evidence type="ECO:0000256" key="3">
    <source>
        <dbReference type="ARBA" id="ARBA00022801"/>
    </source>
</evidence>
<dbReference type="SUPFAM" id="SSF54001">
    <property type="entry name" value="Cysteine proteinases"/>
    <property type="match status" value="1"/>
</dbReference>
<name>A0A3M6UUR8_POCDA</name>
<dbReference type="GO" id="GO:0008234">
    <property type="term" value="F:cysteine-type peptidase activity"/>
    <property type="evidence" value="ECO:0007669"/>
    <property type="project" value="InterPro"/>
</dbReference>
<gene>
    <name evidence="5" type="ORF">pdam_00023514</name>
</gene>
<evidence type="ECO:0000259" key="4">
    <source>
        <dbReference type="Pfam" id="PF02902"/>
    </source>
</evidence>
<proteinExistence type="inferred from homology"/>
<dbReference type="EMBL" id="RCHS01000676">
    <property type="protein sequence ID" value="RMX57329.1"/>
    <property type="molecule type" value="Genomic_DNA"/>
</dbReference>
<dbReference type="GO" id="GO:0006508">
    <property type="term" value="P:proteolysis"/>
    <property type="evidence" value="ECO:0007669"/>
    <property type="project" value="UniProtKB-KW"/>
</dbReference>
<dbReference type="Proteomes" id="UP000275408">
    <property type="component" value="Unassembled WGS sequence"/>
</dbReference>
<keyword evidence="6" id="KW-1185">Reference proteome</keyword>